<gene>
    <name evidence="2" type="ORF">BT96DRAFT_893270</name>
</gene>
<evidence type="ECO:0000313" key="3">
    <source>
        <dbReference type="Proteomes" id="UP000799118"/>
    </source>
</evidence>
<reference evidence="2" key="1">
    <citation type="journal article" date="2019" name="Environ. Microbiol.">
        <title>Fungal ecological strategies reflected in gene transcription - a case study of two litter decomposers.</title>
        <authorList>
            <person name="Barbi F."/>
            <person name="Kohler A."/>
            <person name="Barry K."/>
            <person name="Baskaran P."/>
            <person name="Daum C."/>
            <person name="Fauchery L."/>
            <person name="Ihrmark K."/>
            <person name="Kuo A."/>
            <person name="LaButti K."/>
            <person name="Lipzen A."/>
            <person name="Morin E."/>
            <person name="Grigoriev I.V."/>
            <person name="Henrissat B."/>
            <person name="Lindahl B."/>
            <person name="Martin F."/>
        </authorList>
    </citation>
    <scope>NUCLEOTIDE SEQUENCE</scope>
    <source>
        <strain evidence="2">JB14</strain>
    </source>
</reference>
<organism evidence="2 3">
    <name type="scientific">Gymnopus androsaceus JB14</name>
    <dbReference type="NCBI Taxonomy" id="1447944"/>
    <lineage>
        <taxon>Eukaryota</taxon>
        <taxon>Fungi</taxon>
        <taxon>Dikarya</taxon>
        <taxon>Basidiomycota</taxon>
        <taxon>Agaricomycotina</taxon>
        <taxon>Agaricomycetes</taxon>
        <taxon>Agaricomycetidae</taxon>
        <taxon>Agaricales</taxon>
        <taxon>Marasmiineae</taxon>
        <taxon>Omphalotaceae</taxon>
        <taxon>Gymnopus</taxon>
    </lineage>
</organism>
<evidence type="ECO:0000256" key="1">
    <source>
        <dbReference type="SAM" id="SignalP"/>
    </source>
</evidence>
<dbReference type="AlphaFoldDB" id="A0A6A4GAE3"/>
<evidence type="ECO:0000313" key="2">
    <source>
        <dbReference type="EMBL" id="KAE9382437.1"/>
    </source>
</evidence>
<sequence>MGWIAIWTFQQIVGNVVAAGQVSENANISSALNPSWRTAKTHIIIVNSLERHVPHTRGTRQRATF</sequence>
<protein>
    <recommendedName>
        <fullName evidence="4">Secreted protein</fullName>
    </recommendedName>
</protein>
<name>A0A6A4GAE3_9AGAR</name>
<feature type="signal peptide" evidence="1">
    <location>
        <begin position="1"/>
        <end position="18"/>
    </location>
</feature>
<evidence type="ECO:0008006" key="4">
    <source>
        <dbReference type="Google" id="ProtNLM"/>
    </source>
</evidence>
<dbReference type="OrthoDB" id="3065949at2759"/>
<keyword evidence="1" id="KW-0732">Signal</keyword>
<accession>A0A6A4GAE3</accession>
<dbReference type="Proteomes" id="UP000799118">
    <property type="component" value="Unassembled WGS sequence"/>
</dbReference>
<dbReference type="EMBL" id="ML771544">
    <property type="protein sequence ID" value="KAE9382437.1"/>
    <property type="molecule type" value="Genomic_DNA"/>
</dbReference>
<proteinExistence type="predicted"/>
<keyword evidence="3" id="KW-1185">Reference proteome</keyword>
<feature type="chain" id="PRO_5025505645" description="Secreted protein" evidence="1">
    <location>
        <begin position="19"/>
        <end position="65"/>
    </location>
</feature>